<gene>
    <name evidence="15" type="primary">g501</name>
    <name evidence="15" type="ORF">C2E20_0501</name>
</gene>
<dbReference type="GO" id="GO:0050136">
    <property type="term" value="F:NADH dehydrogenase (quinone) (non-electrogenic) activity"/>
    <property type="evidence" value="ECO:0007669"/>
    <property type="project" value="UniProtKB-EC"/>
</dbReference>
<evidence type="ECO:0000256" key="3">
    <source>
        <dbReference type="ARBA" id="ARBA00012637"/>
    </source>
</evidence>
<evidence type="ECO:0000256" key="8">
    <source>
        <dbReference type="ARBA" id="ARBA00023027"/>
    </source>
</evidence>
<comment type="catalytic activity">
    <reaction evidence="9">
        <text>a quinone + NADH + H(+) = a quinol + NAD(+)</text>
        <dbReference type="Rhea" id="RHEA:46160"/>
        <dbReference type="ChEBI" id="CHEBI:15378"/>
        <dbReference type="ChEBI" id="CHEBI:24646"/>
        <dbReference type="ChEBI" id="CHEBI:57540"/>
        <dbReference type="ChEBI" id="CHEBI:57945"/>
        <dbReference type="ChEBI" id="CHEBI:132124"/>
        <dbReference type="EC" id="1.6.5.9"/>
    </reaction>
</comment>
<keyword evidence="6" id="KW-0274">FAD</keyword>
<dbReference type="STRING" id="554055.A0A2P6VQU5"/>
<dbReference type="EC" id="1.6.5.9" evidence="3"/>
<keyword evidence="7" id="KW-0560">Oxidoreductase</keyword>
<feature type="region of interest" description="Disordered" evidence="11">
    <location>
        <begin position="1"/>
        <end position="74"/>
    </location>
</feature>
<evidence type="ECO:0000256" key="11">
    <source>
        <dbReference type="SAM" id="MobiDB-lite"/>
    </source>
</evidence>
<feature type="compositionally biased region" description="Low complexity" evidence="11">
    <location>
        <begin position="38"/>
        <end position="50"/>
    </location>
</feature>
<feature type="compositionally biased region" description="Basic and acidic residues" evidence="11">
    <location>
        <begin position="51"/>
        <end position="74"/>
    </location>
</feature>
<keyword evidence="5" id="KW-0496">Mitochondrion</keyword>
<dbReference type="InterPro" id="IPR023753">
    <property type="entry name" value="FAD/NAD-binding_dom"/>
</dbReference>
<keyword evidence="5" id="KW-0999">Mitochondrion inner membrane</keyword>
<name>A0A2P6VQU5_9CHLO</name>
<comment type="caution">
    <text evidence="15">The sequence shown here is derived from an EMBL/GenBank/DDBJ whole genome shotgun (WGS) entry which is preliminary data.</text>
</comment>
<dbReference type="Gene3D" id="3.50.50.100">
    <property type="match status" value="1"/>
</dbReference>
<dbReference type="Proteomes" id="UP000239649">
    <property type="component" value="Unassembled WGS sequence"/>
</dbReference>
<dbReference type="SUPFAM" id="SSF51905">
    <property type="entry name" value="FAD/NAD(P)-binding domain"/>
    <property type="match status" value="2"/>
</dbReference>
<dbReference type="Pfam" id="PF22366">
    <property type="entry name" value="NDH2_C"/>
    <property type="match status" value="1"/>
</dbReference>
<evidence type="ECO:0000256" key="7">
    <source>
        <dbReference type="ARBA" id="ARBA00023002"/>
    </source>
</evidence>
<dbReference type="CDD" id="cd02440">
    <property type="entry name" value="AdoMet_MTases"/>
    <property type="match status" value="1"/>
</dbReference>
<sequence>MAPNAALQQRPCGLQRPASRPSLQLGAERQAPRRPARRGPAAVRAEGPAPTKDEAKPKPAEQKHEQRSPWREWPRKRDWGASAWNGFLESAEDVTSHMGRMIKELPSTKAIDNMLVAGKDKGTLRLESRKPVVVLLGSGWGAHSILKVIDTDTYEVVCVSPRNHFLFTPMLPSTAVGTVEFRSLLEPVRVANPFVDFFEATCDKIDVKKKTIYCTSKNSYEDGFTPKFEVPFDILVVAVGEQPATFGVPGVEEHCYFMKEISDSSGLRQRIQSQFELAALPGTSEEDMRRALHFVVVGGGPTGVEFAGTLSDFLRDDLKKKYPEVMRYVCVSLLNATPSILVQFDEKMRQHALDNFKRVGVDVRNDTAVVEVTKNTIKLGTGEELPYGVCVWSAGNAPRPLIKDLAASIPEQAPFQPGGRPSKLAVDSYLRVIGAEDVLALGDASLYAPDRLPATAQVAGQQGAYAAHLINRGLRLGMGGLDQPPPSKPTNKLTLTDRAHAALGKSLVESPEGPKGVAYYNKGFTFVNLGVLAYLGDDRALTQIELPFASLKLSGEFAYLLYKSVYITKQVSFRNRVLILFDWLKTQVFGRDLEFDKEAAHLLAMHQKHCSGPMQHFLEVACGPARHAALIARTAGATATGLDLSPSMLRFAEQQAAAAGVGGSMRFMQADMTQEGWAAQVEGPADLAAVLLGSLAHCLDNEAALACFGELGRAVRPGGLLVLELPHPSDLWGGYCLEDDQFVEAWDAESDDGSRTVLVEWGREGDAFDLQEQLLHRTVGLSVYEGDDLASSEVEVVPQRQFTLQEIDLLARASGFEVVEVHGDFDAAIGLEHEDAYRSVACLRRRQAA</sequence>
<dbReference type="PANTHER" id="PTHR43706:SF38">
    <property type="entry name" value="FAD_NAD(P)-BINDING DOMAIN-CONTAINING PROTEIN"/>
    <property type="match status" value="1"/>
</dbReference>
<evidence type="ECO:0000259" key="12">
    <source>
        <dbReference type="Pfam" id="PF07992"/>
    </source>
</evidence>
<feature type="domain" description="FAD/NAD(P)-binding" evidence="12">
    <location>
        <begin position="133"/>
        <end position="463"/>
    </location>
</feature>
<reference evidence="15 16" key="1">
    <citation type="journal article" date="2018" name="Plant J.">
        <title>Genome sequences of Chlorella sorokiniana UTEX 1602 and Micractinium conductrix SAG 241.80: implications to maltose excretion by a green alga.</title>
        <authorList>
            <person name="Arriola M.B."/>
            <person name="Velmurugan N."/>
            <person name="Zhang Y."/>
            <person name="Plunkett M.H."/>
            <person name="Hondzo H."/>
            <person name="Barney B.M."/>
        </authorList>
    </citation>
    <scope>NUCLEOTIDE SEQUENCE [LARGE SCALE GENOMIC DNA]</scope>
    <source>
        <strain evidence="15 16">SAG 241.80</strain>
    </source>
</reference>
<keyword evidence="5" id="KW-0472">Membrane</keyword>
<feature type="domain" description="Methyltransferase" evidence="13">
    <location>
        <begin position="618"/>
        <end position="719"/>
    </location>
</feature>
<organism evidence="15 16">
    <name type="scientific">Micractinium conductrix</name>
    <dbReference type="NCBI Taxonomy" id="554055"/>
    <lineage>
        <taxon>Eukaryota</taxon>
        <taxon>Viridiplantae</taxon>
        <taxon>Chlorophyta</taxon>
        <taxon>core chlorophytes</taxon>
        <taxon>Trebouxiophyceae</taxon>
        <taxon>Chlorellales</taxon>
        <taxon>Chlorellaceae</taxon>
        <taxon>Chlorella clade</taxon>
        <taxon>Micractinium</taxon>
    </lineage>
</organism>
<dbReference type="InterPro" id="IPR029063">
    <property type="entry name" value="SAM-dependent_MTases_sf"/>
</dbReference>
<evidence type="ECO:0000256" key="5">
    <source>
        <dbReference type="ARBA" id="ARBA00022792"/>
    </source>
</evidence>
<dbReference type="SUPFAM" id="SSF53335">
    <property type="entry name" value="S-adenosyl-L-methionine-dependent methyltransferases"/>
    <property type="match status" value="1"/>
</dbReference>
<dbReference type="InterPro" id="IPR036188">
    <property type="entry name" value="FAD/NAD-bd_sf"/>
</dbReference>
<evidence type="ECO:0000256" key="10">
    <source>
        <dbReference type="ARBA" id="ARBA00049010"/>
    </source>
</evidence>
<dbReference type="PRINTS" id="PR00368">
    <property type="entry name" value="FADPNR"/>
</dbReference>
<proteinExistence type="inferred from homology"/>
<comment type="subcellular location">
    <subcellularLocation>
        <location evidence="1">Mitochondrion inner membrane</location>
        <topology evidence="1">Peripheral membrane protein</topology>
    </subcellularLocation>
</comment>
<dbReference type="Gene3D" id="3.40.50.150">
    <property type="entry name" value="Vaccinia Virus protein VP39"/>
    <property type="match status" value="1"/>
</dbReference>
<feature type="domain" description="External alternative NADH-ubiquinone oxidoreductase-like C-terminal" evidence="14">
    <location>
        <begin position="529"/>
        <end position="592"/>
    </location>
</feature>
<evidence type="ECO:0000256" key="6">
    <source>
        <dbReference type="ARBA" id="ARBA00022827"/>
    </source>
</evidence>
<dbReference type="Pfam" id="PF07992">
    <property type="entry name" value="Pyr_redox_2"/>
    <property type="match status" value="1"/>
</dbReference>
<evidence type="ECO:0000259" key="13">
    <source>
        <dbReference type="Pfam" id="PF13649"/>
    </source>
</evidence>
<evidence type="ECO:0000256" key="4">
    <source>
        <dbReference type="ARBA" id="ARBA00022630"/>
    </source>
</evidence>
<dbReference type="InterPro" id="IPR045024">
    <property type="entry name" value="NDH-2"/>
</dbReference>
<dbReference type="AlphaFoldDB" id="A0A2P6VQU5"/>
<comment type="similarity">
    <text evidence="2">Belongs to the NADH dehydrogenase family.</text>
</comment>
<dbReference type="InterPro" id="IPR054585">
    <property type="entry name" value="NDH2-like_C"/>
</dbReference>
<keyword evidence="4" id="KW-0285">Flavoprotein</keyword>
<accession>A0A2P6VQU5</accession>
<dbReference type="PANTHER" id="PTHR43706">
    <property type="entry name" value="NADH DEHYDROGENASE"/>
    <property type="match status" value="1"/>
</dbReference>
<keyword evidence="16" id="KW-1185">Reference proteome</keyword>
<dbReference type="OrthoDB" id="3244603at2759"/>
<dbReference type="Pfam" id="PF13649">
    <property type="entry name" value="Methyltransf_25"/>
    <property type="match status" value="1"/>
</dbReference>
<evidence type="ECO:0000256" key="2">
    <source>
        <dbReference type="ARBA" id="ARBA00005272"/>
    </source>
</evidence>
<evidence type="ECO:0000256" key="9">
    <source>
        <dbReference type="ARBA" id="ARBA00047599"/>
    </source>
</evidence>
<evidence type="ECO:0000313" key="15">
    <source>
        <dbReference type="EMBL" id="PSC76468.1"/>
    </source>
</evidence>
<keyword evidence="8" id="KW-0520">NAD</keyword>
<dbReference type="InterPro" id="IPR041698">
    <property type="entry name" value="Methyltransf_25"/>
</dbReference>
<dbReference type="GO" id="GO:0005743">
    <property type="term" value="C:mitochondrial inner membrane"/>
    <property type="evidence" value="ECO:0007669"/>
    <property type="project" value="UniProtKB-SubCell"/>
</dbReference>
<comment type="catalytic activity">
    <reaction evidence="10">
        <text>a ubiquinone + NADH + H(+) = a ubiquinol + NAD(+)</text>
        <dbReference type="Rhea" id="RHEA:23152"/>
        <dbReference type="Rhea" id="RHEA-COMP:9565"/>
        <dbReference type="Rhea" id="RHEA-COMP:9566"/>
        <dbReference type="ChEBI" id="CHEBI:15378"/>
        <dbReference type="ChEBI" id="CHEBI:16389"/>
        <dbReference type="ChEBI" id="CHEBI:17976"/>
        <dbReference type="ChEBI" id="CHEBI:57540"/>
        <dbReference type="ChEBI" id="CHEBI:57945"/>
    </reaction>
</comment>
<evidence type="ECO:0000256" key="1">
    <source>
        <dbReference type="ARBA" id="ARBA00004637"/>
    </source>
</evidence>
<dbReference type="EMBL" id="LHPF02000001">
    <property type="protein sequence ID" value="PSC76468.1"/>
    <property type="molecule type" value="Genomic_DNA"/>
</dbReference>
<protein>
    <recommendedName>
        <fullName evidence="3">NADH:ubiquinone reductase (non-electrogenic)</fullName>
        <ecNumber evidence="3">1.6.5.9</ecNumber>
    </recommendedName>
</protein>
<evidence type="ECO:0000259" key="14">
    <source>
        <dbReference type="Pfam" id="PF22366"/>
    </source>
</evidence>
<evidence type="ECO:0000313" key="16">
    <source>
        <dbReference type="Proteomes" id="UP000239649"/>
    </source>
</evidence>